<dbReference type="EMBL" id="JAAAIN010000342">
    <property type="protein sequence ID" value="KAG0315941.1"/>
    <property type="molecule type" value="Genomic_DNA"/>
</dbReference>
<dbReference type="AlphaFoldDB" id="A0A9P6RAI4"/>
<evidence type="ECO:0000313" key="1">
    <source>
        <dbReference type="EMBL" id="KAG0315941.1"/>
    </source>
</evidence>
<comment type="caution">
    <text evidence="1">The sequence shown here is derived from an EMBL/GenBank/DDBJ whole genome shotgun (WGS) entry which is preliminary data.</text>
</comment>
<reference evidence="1" key="1">
    <citation type="journal article" date="2020" name="Fungal Divers.">
        <title>Resolving the Mortierellaceae phylogeny through synthesis of multi-gene phylogenetics and phylogenomics.</title>
        <authorList>
            <person name="Vandepol N."/>
            <person name="Liber J."/>
            <person name="Desiro A."/>
            <person name="Na H."/>
            <person name="Kennedy M."/>
            <person name="Barry K."/>
            <person name="Grigoriev I.V."/>
            <person name="Miller A.N."/>
            <person name="O'Donnell K."/>
            <person name="Stajich J.E."/>
            <person name="Bonito G."/>
        </authorList>
    </citation>
    <scope>NUCLEOTIDE SEQUENCE</scope>
    <source>
        <strain evidence="1">NVP60</strain>
    </source>
</reference>
<organism evidence="1 2">
    <name type="scientific">Linnemannia gamsii</name>
    <dbReference type="NCBI Taxonomy" id="64522"/>
    <lineage>
        <taxon>Eukaryota</taxon>
        <taxon>Fungi</taxon>
        <taxon>Fungi incertae sedis</taxon>
        <taxon>Mucoromycota</taxon>
        <taxon>Mortierellomycotina</taxon>
        <taxon>Mortierellomycetes</taxon>
        <taxon>Mortierellales</taxon>
        <taxon>Mortierellaceae</taxon>
        <taxon>Linnemannia</taxon>
    </lineage>
</organism>
<gene>
    <name evidence="1" type="ORF">BGZ97_007670</name>
</gene>
<name>A0A9P6RAI4_9FUNG</name>
<dbReference type="Proteomes" id="UP000823405">
    <property type="component" value="Unassembled WGS sequence"/>
</dbReference>
<keyword evidence="2" id="KW-1185">Reference proteome</keyword>
<sequence>MPTWSTTLISIDVWRALDRAFLTNYNGSGANSSAHQPEIWKRGKLRTLHLGYYTLDSDMDAFPTSQHAQILLVTSHLSIRPRDRGAGNECREPCGGSETRIVAVDEIEEAEAFEGWEDSEKNGEV</sequence>
<evidence type="ECO:0000313" key="2">
    <source>
        <dbReference type="Proteomes" id="UP000823405"/>
    </source>
</evidence>
<accession>A0A9P6RAI4</accession>
<proteinExistence type="predicted"/>
<protein>
    <submittedName>
        <fullName evidence="1">Uncharacterized protein</fullName>
    </submittedName>
</protein>